<dbReference type="Proteomes" id="UP000494040">
    <property type="component" value="Unassembled WGS sequence"/>
</dbReference>
<sequence length="122" mass="13599">MSMEHLYWDDGQESEDGSFVETLIEGRPKSDQRPYVQTDTEDFSETISPPLLFADTNENNNVYDSELFKDKEVVPWPLTPLTACHALPVAPLGFNNFVLLCGNCACSLDGRIVSLPSADHFS</sequence>
<organism evidence="1 2">
    <name type="scientific">Cimex lectularius</name>
    <name type="common">Bed bug</name>
    <name type="synonym">Acanthia lectularia</name>
    <dbReference type="NCBI Taxonomy" id="79782"/>
    <lineage>
        <taxon>Eukaryota</taxon>
        <taxon>Metazoa</taxon>
        <taxon>Ecdysozoa</taxon>
        <taxon>Arthropoda</taxon>
        <taxon>Hexapoda</taxon>
        <taxon>Insecta</taxon>
        <taxon>Pterygota</taxon>
        <taxon>Neoptera</taxon>
        <taxon>Paraneoptera</taxon>
        <taxon>Hemiptera</taxon>
        <taxon>Heteroptera</taxon>
        <taxon>Panheteroptera</taxon>
        <taxon>Cimicomorpha</taxon>
        <taxon>Cimicidae</taxon>
        <taxon>Cimex</taxon>
    </lineage>
</organism>
<proteinExistence type="predicted"/>
<dbReference type="AlphaFoldDB" id="A0A8I6TCC6"/>
<name>A0A8I6TCC6_CIMLE</name>
<reference evidence="1" key="1">
    <citation type="submission" date="2022-01" db="UniProtKB">
        <authorList>
            <consortium name="EnsemblMetazoa"/>
        </authorList>
    </citation>
    <scope>IDENTIFICATION</scope>
</reference>
<dbReference type="RefSeq" id="XP_014243470.1">
    <property type="nucleotide sequence ID" value="XM_014387984.2"/>
</dbReference>
<protein>
    <submittedName>
        <fullName evidence="1">Uncharacterized protein</fullName>
    </submittedName>
</protein>
<dbReference type="EnsemblMetazoa" id="XM_014387984.2">
    <property type="protein sequence ID" value="XP_014243470.1"/>
    <property type="gene ID" value="LOC106663280"/>
</dbReference>
<dbReference type="KEGG" id="clec:106663280"/>
<evidence type="ECO:0000313" key="1">
    <source>
        <dbReference type="EnsemblMetazoa" id="XP_014243470.1"/>
    </source>
</evidence>
<dbReference type="GeneID" id="106663280"/>
<evidence type="ECO:0000313" key="2">
    <source>
        <dbReference type="Proteomes" id="UP000494040"/>
    </source>
</evidence>
<accession>A0A8I6TCC6</accession>
<keyword evidence="2" id="KW-1185">Reference proteome</keyword>